<accession>A0A7K4ZDH9</accession>
<comment type="catalytic activity">
    <reaction evidence="9">
        <text>12-hydroxy-(5Z,8Z,10E,14Z)-eicosatetraenoate + ATP + CoA = 12-hydroxy-(5Z,8Z,10E,14Z)-eicosatetraenoyl-CoA + AMP + diphosphate</text>
        <dbReference type="Rhea" id="RHEA:52112"/>
        <dbReference type="ChEBI" id="CHEBI:30616"/>
        <dbReference type="ChEBI" id="CHEBI:33019"/>
        <dbReference type="ChEBI" id="CHEBI:57287"/>
        <dbReference type="ChEBI" id="CHEBI:90718"/>
        <dbReference type="ChEBI" id="CHEBI:136408"/>
        <dbReference type="ChEBI" id="CHEBI:456215"/>
    </reaction>
    <physiologicalReaction direction="left-to-right" evidence="9">
        <dbReference type="Rhea" id="RHEA:52113"/>
    </physiologicalReaction>
</comment>
<dbReference type="EMBL" id="VYZI01000017">
    <property type="protein sequence ID" value="NWR69442.1"/>
    <property type="molecule type" value="Genomic_DNA"/>
</dbReference>
<dbReference type="Pfam" id="PF00501">
    <property type="entry name" value="AMP-binding"/>
    <property type="match status" value="1"/>
</dbReference>
<dbReference type="GO" id="GO:0035338">
    <property type="term" value="P:long-chain fatty-acyl-CoA biosynthetic process"/>
    <property type="evidence" value="ECO:0007669"/>
    <property type="project" value="TreeGrafter"/>
</dbReference>
<comment type="catalytic activity">
    <reaction evidence="10">
        <text>15-hydroxy-(5Z,8Z,11Z,13E)-eicosatetraenoate + ATP + CoA = 15-hydroxy-(5Z,8Z,11Z,13E)-eicosatetraenoyl-CoA + AMP + diphosphate</text>
        <dbReference type="Rhea" id="RHEA:52116"/>
        <dbReference type="ChEBI" id="CHEBI:30616"/>
        <dbReference type="ChEBI" id="CHEBI:33019"/>
        <dbReference type="ChEBI" id="CHEBI:57287"/>
        <dbReference type="ChEBI" id="CHEBI:78832"/>
        <dbReference type="ChEBI" id="CHEBI:136409"/>
        <dbReference type="ChEBI" id="CHEBI:456215"/>
    </reaction>
    <physiologicalReaction direction="left-to-right" evidence="10">
        <dbReference type="Rhea" id="RHEA:52117"/>
    </physiologicalReaction>
</comment>
<dbReference type="GO" id="GO:0016020">
    <property type="term" value="C:membrane"/>
    <property type="evidence" value="ECO:0007669"/>
    <property type="project" value="TreeGrafter"/>
</dbReference>
<dbReference type="InterPro" id="IPR000873">
    <property type="entry name" value="AMP-dep_synth/lig_dom"/>
</dbReference>
<dbReference type="GO" id="GO:0047676">
    <property type="term" value="F:arachidonate-CoA ligase activity"/>
    <property type="evidence" value="ECO:0007669"/>
    <property type="project" value="UniProtKB-EC"/>
</dbReference>
<evidence type="ECO:0000256" key="12">
    <source>
        <dbReference type="ARBA" id="ARBA00024565"/>
    </source>
</evidence>
<keyword evidence="15" id="KW-1133">Transmembrane helix</keyword>
<dbReference type="Proteomes" id="UP000517892">
    <property type="component" value="Unassembled WGS sequence"/>
</dbReference>
<dbReference type="PROSITE" id="PS00455">
    <property type="entry name" value="AMP_BINDING"/>
    <property type="match status" value="1"/>
</dbReference>
<evidence type="ECO:0000256" key="3">
    <source>
        <dbReference type="ARBA" id="ARBA00022741"/>
    </source>
</evidence>
<dbReference type="OrthoDB" id="1700726at2759"/>
<keyword evidence="18" id="KW-1185">Reference proteome</keyword>
<dbReference type="InterPro" id="IPR020845">
    <property type="entry name" value="AMP-binding_CS"/>
</dbReference>
<name>A0A7K4ZDH9_9AVES</name>
<comment type="catalytic activity">
    <reaction evidence="11">
        <text>(5Z,8Z,11Z,14Z)-eicosatetraenoate + ATP + CoA = (5Z,8Z,11Z,14Z)-eicosatetraenoyl-CoA + AMP + diphosphate</text>
        <dbReference type="Rhea" id="RHEA:19713"/>
        <dbReference type="ChEBI" id="CHEBI:30616"/>
        <dbReference type="ChEBI" id="CHEBI:32395"/>
        <dbReference type="ChEBI" id="CHEBI:33019"/>
        <dbReference type="ChEBI" id="CHEBI:57287"/>
        <dbReference type="ChEBI" id="CHEBI:57368"/>
        <dbReference type="ChEBI" id="CHEBI:456215"/>
        <dbReference type="EC" id="6.2.1.15"/>
    </reaction>
    <physiologicalReaction direction="left-to-right" evidence="11">
        <dbReference type="Rhea" id="RHEA:19714"/>
    </physiologicalReaction>
</comment>
<keyword evidence="15" id="KW-0812">Transmembrane</keyword>
<dbReference type="EC" id="6.2.1.3" evidence="14"/>
<sequence>MIWILQVLFSPLPTPALISLIAFGAAIFLWVISRPKPVFPPVDLNKQSIGIEGGARRGALLPDNNLLSYYFEDGKTLYEVFQRGLHASGNGNCLGYRKPKQPYQWLTYKQVLDRAQYLGSGLLQKGCQPSSEQFIGIFAQNRPEWIISEYACYTYSMVAVPLYDTLGPEAIVYIVNKADINIVICDKPDKAETLLQNCEQDQTPCLKTIILMDLFDKELKDRGAKVGVEILALQEVEELGRNNIRDPLPPEPEDLCIVCFTSGTTGNPKGAMLTHQNVVANAAAFLRSTENTVECTSSDITMSYLPLAHMFERVVQTVVYSCGAKVGFFQGDIKLLTDDMKALKPTLFPVVPRLLNRIYDKIQSGAKSPAKRCLLNFAVTMKMAEIKQGIIRNDSIWDQLIFKKVQETMGGRVRIMVTGAAPISPSVLTFLRAALGCHIFEAYGQTECSAGCTFSMPGDWTTGHVGAPLACNIIKLDDVEEMNYFSSNNEGEVCIKGPNVFKGYLKDPEKTAEAIDKDGWLHTGDIGKWMPNGTLKIIDRKKNIFKLAQGEYIAPEKIENVYIRSAPVAQVFVHGESLRSFLIGIVVPDPETLPEFATKLGVKGSYEELCKNPAVKKAILEDMIRLGKEAGLKSFEQVKDLYIHTEMFSVENGLLTPTLKAKRAELVKVFQQQIEALYSSMQE</sequence>
<evidence type="ECO:0000256" key="15">
    <source>
        <dbReference type="SAM" id="Phobius"/>
    </source>
</evidence>
<comment type="catalytic activity">
    <reaction evidence="13">
        <text>hexadecanoate + ATP + CoA = hexadecanoyl-CoA + AMP + diphosphate</text>
        <dbReference type="Rhea" id="RHEA:30751"/>
        <dbReference type="ChEBI" id="CHEBI:7896"/>
        <dbReference type="ChEBI" id="CHEBI:30616"/>
        <dbReference type="ChEBI" id="CHEBI:33019"/>
        <dbReference type="ChEBI" id="CHEBI:57287"/>
        <dbReference type="ChEBI" id="CHEBI:57379"/>
        <dbReference type="ChEBI" id="CHEBI:456215"/>
    </reaction>
    <physiologicalReaction direction="left-to-right" evidence="13">
        <dbReference type="Rhea" id="RHEA:30752"/>
    </physiologicalReaction>
</comment>
<evidence type="ECO:0000256" key="8">
    <source>
        <dbReference type="ARBA" id="ARBA00024484"/>
    </source>
</evidence>
<comment type="similarity">
    <text evidence="1 14">Belongs to the ATP-dependent AMP-binding enzyme family.</text>
</comment>
<reference evidence="17 18" key="1">
    <citation type="submission" date="2019-09" db="EMBL/GenBank/DDBJ databases">
        <title>Bird 10,000 Genomes (B10K) Project - Family phase.</title>
        <authorList>
            <person name="Zhang G."/>
        </authorList>
    </citation>
    <scope>NUCLEOTIDE SEQUENCE [LARGE SCALE GENOMIC DNA]</scope>
    <source>
        <strain evidence="17">B10K-DU-017-25</strain>
        <tissue evidence="17">Mixed tissue sample</tissue>
    </source>
</reference>
<keyword evidence="2 14" id="KW-0436">Ligase</keyword>
<evidence type="ECO:0000256" key="13">
    <source>
        <dbReference type="ARBA" id="ARBA00049139"/>
    </source>
</evidence>
<dbReference type="GO" id="GO:0005524">
    <property type="term" value="F:ATP binding"/>
    <property type="evidence" value="ECO:0007669"/>
    <property type="project" value="UniProtKB-KW"/>
</dbReference>
<comment type="catalytic activity">
    <reaction evidence="8">
        <text>a long-chain fatty acid + ATP + CoA = a long-chain fatty acyl-CoA + AMP + diphosphate</text>
        <dbReference type="Rhea" id="RHEA:15421"/>
        <dbReference type="ChEBI" id="CHEBI:30616"/>
        <dbReference type="ChEBI" id="CHEBI:33019"/>
        <dbReference type="ChEBI" id="CHEBI:57287"/>
        <dbReference type="ChEBI" id="CHEBI:57560"/>
        <dbReference type="ChEBI" id="CHEBI:83139"/>
        <dbReference type="ChEBI" id="CHEBI:456215"/>
        <dbReference type="EC" id="6.2.1.3"/>
    </reaction>
    <physiologicalReaction direction="left-to-right" evidence="8">
        <dbReference type="Rhea" id="RHEA:15422"/>
    </physiologicalReaction>
</comment>
<feature type="transmembrane region" description="Helical" evidence="15">
    <location>
        <begin position="12"/>
        <end position="32"/>
    </location>
</feature>
<comment type="catalytic activity">
    <reaction evidence="7">
        <text>5-hydroxy-(6E,8Z,11Z,14Z)-eicosatetraenoate + ATP + CoA = 5-hydroxy-(6E,8Z,11Z,14Z)-eicosatetraenoyl-CoA + AMP + diphosphate</text>
        <dbReference type="Rhea" id="RHEA:52108"/>
        <dbReference type="ChEBI" id="CHEBI:30616"/>
        <dbReference type="ChEBI" id="CHEBI:33019"/>
        <dbReference type="ChEBI" id="CHEBI:57287"/>
        <dbReference type="ChEBI" id="CHEBI:65341"/>
        <dbReference type="ChEBI" id="CHEBI:136407"/>
        <dbReference type="ChEBI" id="CHEBI:456215"/>
    </reaction>
    <physiologicalReaction direction="left-to-right" evidence="7">
        <dbReference type="Rhea" id="RHEA:52109"/>
    </physiologicalReaction>
</comment>
<dbReference type="GO" id="GO:0005739">
    <property type="term" value="C:mitochondrion"/>
    <property type="evidence" value="ECO:0007669"/>
    <property type="project" value="TreeGrafter"/>
</dbReference>
<keyword evidence="6 14" id="KW-0443">Lipid metabolism</keyword>
<feature type="domain" description="AMP-dependent synthetase/ligase" evidence="16">
    <location>
        <begin position="102"/>
        <end position="505"/>
    </location>
</feature>
<dbReference type="InterPro" id="IPR042099">
    <property type="entry name" value="ANL_N_sf"/>
</dbReference>
<dbReference type="PANTHER" id="PTHR43272">
    <property type="entry name" value="LONG-CHAIN-FATTY-ACID--COA LIGASE"/>
    <property type="match status" value="1"/>
</dbReference>
<dbReference type="AlphaFoldDB" id="A0A7K4ZDH9"/>
<keyword evidence="3 14" id="KW-0547">Nucleotide-binding</keyword>
<protein>
    <recommendedName>
        <fullName evidence="14">Long-chain-fatty-acid--CoA ligase</fullName>
        <ecNumber evidence="14">6.2.1.3</ecNumber>
    </recommendedName>
</protein>
<dbReference type="CDD" id="cd05927">
    <property type="entry name" value="LC-FACS_euk"/>
    <property type="match status" value="1"/>
</dbReference>
<dbReference type="Gene3D" id="3.40.50.12780">
    <property type="entry name" value="N-terminal domain of ligase-like"/>
    <property type="match status" value="1"/>
</dbReference>
<evidence type="ECO:0000256" key="1">
    <source>
        <dbReference type="ARBA" id="ARBA00006432"/>
    </source>
</evidence>
<comment type="catalytic activity">
    <reaction evidence="12">
        <text>(E)-hexadec-2-enoate + ATP + CoA = (2E)-hexadecenoyl-CoA + AMP + diphosphate</text>
        <dbReference type="Rhea" id="RHEA:36139"/>
        <dbReference type="ChEBI" id="CHEBI:30616"/>
        <dbReference type="ChEBI" id="CHEBI:33019"/>
        <dbReference type="ChEBI" id="CHEBI:57287"/>
        <dbReference type="ChEBI" id="CHEBI:61526"/>
        <dbReference type="ChEBI" id="CHEBI:72745"/>
        <dbReference type="ChEBI" id="CHEBI:456215"/>
    </reaction>
    <physiologicalReaction direction="left-to-right" evidence="12">
        <dbReference type="Rhea" id="RHEA:36140"/>
    </physiologicalReaction>
</comment>
<dbReference type="PANTHER" id="PTHR43272:SF107">
    <property type="entry name" value="LONG-CHAIN-FATTY-ACID--COA LIGASE 5"/>
    <property type="match status" value="1"/>
</dbReference>
<dbReference type="InterPro" id="IPR045311">
    <property type="entry name" value="LC-FACS_euk"/>
</dbReference>
<evidence type="ECO:0000256" key="11">
    <source>
        <dbReference type="ARBA" id="ARBA00024548"/>
    </source>
</evidence>
<evidence type="ECO:0000256" key="14">
    <source>
        <dbReference type="RuleBase" id="RU369030"/>
    </source>
</evidence>
<evidence type="ECO:0000256" key="2">
    <source>
        <dbReference type="ARBA" id="ARBA00022598"/>
    </source>
</evidence>
<feature type="non-terminal residue" evidence="17">
    <location>
        <position position="1"/>
    </location>
</feature>
<evidence type="ECO:0000259" key="16">
    <source>
        <dbReference type="Pfam" id="PF00501"/>
    </source>
</evidence>
<evidence type="ECO:0000256" key="10">
    <source>
        <dbReference type="ARBA" id="ARBA00024532"/>
    </source>
</evidence>
<comment type="caution">
    <text evidence="17">The sequence shown here is derived from an EMBL/GenBank/DDBJ whole genome shotgun (WGS) entry which is preliminary data.</text>
</comment>
<evidence type="ECO:0000256" key="4">
    <source>
        <dbReference type="ARBA" id="ARBA00022832"/>
    </source>
</evidence>
<proteinExistence type="inferred from homology"/>
<dbReference type="SUPFAM" id="SSF56801">
    <property type="entry name" value="Acetyl-CoA synthetase-like"/>
    <property type="match status" value="1"/>
</dbReference>
<keyword evidence="5 14" id="KW-0067">ATP-binding</keyword>
<keyword evidence="15" id="KW-0472">Membrane</keyword>
<evidence type="ECO:0000256" key="7">
    <source>
        <dbReference type="ARBA" id="ARBA00024469"/>
    </source>
</evidence>
<evidence type="ECO:0000256" key="6">
    <source>
        <dbReference type="ARBA" id="ARBA00023098"/>
    </source>
</evidence>
<comment type="function">
    <text evidence="14">Catalyzes the conversion of long-chain fatty acids to their active form acyl-CoAs for both synthesis of cellular lipids, and degradation via beta-oxidation.</text>
</comment>
<evidence type="ECO:0000256" key="9">
    <source>
        <dbReference type="ARBA" id="ARBA00024495"/>
    </source>
</evidence>
<dbReference type="GO" id="GO:0010747">
    <property type="term" value="P:positive regulation of long-chain fatty acid import across plasma membrane"/>
    <property type="evidence" value="ECO:0007669"/>
    <property type="project" value="TreeGrafter"/>
</dbReference>
<dbReference type="GO" id="GO:0005783">
    <property type="term" value="C:endoplasmic reticulum"/>
    <property type="evidence" value="ECO:0007669"/>
    <property type="project" value="TreeGrafter"/>
</dbReference>
<gene>
    <name evidence="17" type="primary">Acsl5</name>
    <name evidence="17" type="ORF">CENUNI_R01761</name>
</gene>
<evidence type="ECO:0000313" key="17">
    <source>
        <dbReference type="EMBL" id="NWR69442.1"/>
    </source>
</evidence>
<organism evidence="17 18">
    <name type="scientific">Centropus unirufus</name>
    <dbReference type="NCBI Taxonomy" id="1118519"/>
    <lineage>
        <taxon>Eukaryota</taxon>
        <taxon>Metazoa</taxon>
        <taxon>Chordata</taxon>
        <taxon>Craniata</taxon>
        <taxon>Vertebrata</taxon>
        <taxon>Euteleostomi</taxon>
        <taxon>Archelosauria</taxon>
        <taxon>Archosauria</taxon>
        <taxon>Dinosauria</taxon>
        <taxon>Saurischia</taxon>
        <taxon>Theropoda</taxon>
        <taxon>Coelurosauria</taxon>
        <taxon>Aves</taxon>
        <taxon>Neognathae</taxon>
        <taxon>Neoaves</taxon>
        <taxon>Otidimorphae</taxon>
        <taxon>Cuculiformes</taxon>
        <taxon>Centropidae</taxon>
        <taxon>Centropus</taxon>
    </lineage>
</organism>
<evidence type="ECO:0000313" key="18">
    <source>
        <dbReference type="Proteomes" id="UP000517892"/>
    </source>
</evidence>
<keyword evidence="4 14" id="KW-0276">Fatty acid metabolism</keyword>
<feature type="non-terminal residue" evidence="17">
    <location>
        <position position="683"/>
    </location>
</feature>
<evidence type="ECO:0000256" key="5">
    <source>
        <dbReference type="ARBA" id="ARBA00022840"/>
    </source>
</evidence>